<accession>A0A167C1R4</accession>
<reference evidence="1 2" key="1">
    <citation type="submission" date="2015-06" db="EMBL/GenBank/DDBJ databases">
        <title>Survival trade-offs in plant roots during colonization by closely related pathogenic and mutualistic fungi.</title>
        <authorList>
            <person name="Hacquard S."/>
            <person name="Kracher B."/>
            <person name="Hiruma K."/>
            <person name="Weinman A."/>
            <person name="Muench P."/>
            <person name="Garrido Oter R."/>
            <person name="Ver Loren van Themaat E."/>
            <person name="Dallerey J.-F."/>
            <person name="Damm U."/>
            <person name="Henrissat B."/>
            <person name="Lespinet O."/>
            <person name="Thon M."/>
            <person name="Kemen E."/>
            <person name="McHardy A.C."/>
            <person name="Schulze-Lefert P."/>
            <person name="O'Connell R.J."/>
        </authorList>
    </citation>
    <scope>NUCLEOTIDE SEQUENCE [LARGE SCALE GENOMIC DNA]</scope>
    <source>
        <strain evidence="1 2">MAFF 238704</strain>
    </source>
</reference>
<proteinExistence type="predicted"/>
<name>A0A167C1R4_COLIC</name>
<dbReference type="AlphaFoldDB" id="A0A167C1R4"/>
<feature type="non-terminal residue" evidence="1">
    <location>
        <position position="1"/>
    </location>
</feature>
<evidence type="ECO:0000313" key="2">
    <source>
        <dbReference type="Proteomes" id="UP000076584"/>
    </source>
</evidence>
<gene>
    <name evidence="1" type="ORF">CI238_06107</name>
</gene>
<evidence type="ECO:0000313" key="1">
    <source>
        <dbReference type="EMBL" id="KZL82013.1"/>
    </source>
</evidence>
<sequence length="324" mass="36686">LPLHILLHDPLGFAHLLGLLEGRLLAAARQRILLGLGEDVLRLRFRRHLERQPATERRFLGLFLRRLVVRPFSRACGRCRRSLGLGRLGLRRTRLLRCPRRRGLGPERQRNLLSLGPLQSPLPLFFVVRLLPSSLGRLLRPLDLLPDHHLLDLLVPPILRLFSPQRLLPLECIGRVIDPRDMNTLFVLFDAADALAAQVLRKLGQTGPFRRVHVHVLLVGDVLLVKVVDLHLLLPVTRAEQLCEVAKELVAVLIEKLFRVLAHDEHLPHVRLGLRVHLEAVLIAALLLAHLAVPPQPLQAFALELVAQVLRRADLCFRHGGRFS</sequence>
<protein>
    <submittedName>
        <fullName evidence="1">Uncharacterized protein</fullName>
    </submittedName>
</protein>
<keyword evidence="2" id="KW-1185">Reference proteome</keyword>
<dbReference type="EMBL" id="LFIW01001519">
    <property type="protein sequence ID" value="KZL82013.1"/>
    <property type="molecule type" value="Genomic_DNA"/>
</dbReference>
<dbReference type="Proteomes" id="UP000076584">
    <property type="component" value="Unassembled WGS sequence"/>
</dbReference>
<organism evidence="1 2">
    <name type="scientific">Colletotrichum incanum</name>
    <name type="common">Soybean anthracnose fungus</name>
    <dbReference type="NCBI Taxonomy" id="1573173"/>
    <lineage>
        <taxon>Eukaryota</taxon>
        <taxon>Fungi</taxon>
        <taxon>Dikarya</taxon>
        <taxon>Ascomycota</taxon>
        <taxon>Pezizomycotina</taxon>
        <taxon>Sordariomycetes</taxon>
        <taxon>Hypocreomycetidae</taxon>
        <taxon>Glomerellales</taxon>
        <taxon>Glomerellaceae</taxon>
        <taxon>Colletotrichum</taxon>
        <taxon>Colletotrichum spaethianum species complex</taxon>
    </lineage>
</organism>
<comment type="caution">
    <text evidence="1">The sequence shown here is derived from an EMBL/GenBank/DDBJ whole genome shotgun (WGS) entry which is preliminary data.</text>
</comment>